<dbReference type="EMBL" id="QSEP01000013">
    <property type="protein sequence ID" value="RGZ84788.1"/>
    <property type="molecule type" value="Genomic_DNA"/>
</dbReference>
<evidence type="ECO:0000256" key="8">
    <source>
        <dbReference type="ARBA" id="ARBA00038436"/>
    </source>
</evidence>
<accession>A0A413PZV0</accession>
<feature type="transmembrane region" description="Helical" evidence="9">
    <location>
        <begin position="113"/>
        <end position="132"/>
    </location>
</feature>
<keyword evidence="6 9" id="KW-1133">Transmembrane helix</keyword>
<keyword evidence="4" id="KW-0997">Cell inner membrane</keyword>
<evidence type="ECO:0000256" key="7">
    <source>
        <dbReference type="ARBA" id="ARBA00023136"/>
    </source>
</evidence>
<keyword evidence="3" id="KW-1003">Cell membrane</keyword>
<dbReference type="Proteomes" id="UP000286561">
    <property type="component" value="Unassembled WGS sequence"/>
</dbReference>
<dbReference type="GO" id="GO:0015740">
    <property type="term" value="P:C4-dicarboxylate transport"/>
    <property type="evidence" value="ECO:0007669"/>
    <property type="project" value="TreeGrafter"/>
</dbReference>
<sequence length="135" mass="15470">MKENNNIFKQIDTMISVIALIVLICITFIGVVFRYVLGTPFSWLEEVQLALIIWIVFCGGRYAFETNSHVAIDMIYDMFPNKGKKVLLMIIAVVVTVVLAFVCFYSIDYIKIMLQYSISTSILSIPCGVYIFQFR</sequence>
<keyword evidence="7 9" id="KW-0472">Membrane</keyword>
<comment type="similarity">
    <text evidence="8">Belongs to the TRAP transporter small permease family.</text>
</comment>
<dbReference type="GO" id="GO:0022857">
    <property type="term" value="F:transmembrane transporter activity"/>
    <property type="evidence" value="ECO:0007669"/>
    <property type="project" value="TreeGrafter"/>
</dbReference>
<feature type="transmembrane region" description="Helical" evidence="9">
    <location>
        <begin position="12"/>
        <end position="35"/>
    </location>
</feature>
<keyword evidence="2" id="KW-0813">Transport</keyword>
<evidence type="ECO:0000259" key="10">
    <source>
        <dbReference type="Pfam" id="PF04290"/>
    </source>
</evidence>
<evidence type="ECO:0000313" key="12">
    <source>
        <dbReference type="Proteomes" id="UP000286561"/>
    </source>
</evidence>
<dbReference type="PANTHER" id="PTHR35011">
    <property type="entry name" value="2,3-DIKETO-L-GULONATE TRAP TRANSPORTER SMALL PERMEASE PROTEIN YIAM"/>
    <property type="match status" value="1"/>
</dbReference>
<dbReference type="PANTHER" id="PTHR35011:SF11">
    <property type="entry name" value="TRAP TRANSPORTER SMALL PERMEASE PROTEIN"/>
    <property type="match status" value="1"/>
</dbReference>
<keyword evidence="5 9" id="KW-0812">Transmembrane</keyword>
<dbReference type="GO" id="GO:0005886">
    <property type="term" value="C:plasma membrane"/>
    <property type="evidence" value="ECO:0007669"/>
    <property type="project" value="UniProtKB-SubCell"/>
</dbReference>
<evidence type="ECO:0000313" key="11">
    <source>
        <dbReference type="EMBL" id="RGZ84788.1"/>
    </source>
</evidence>
<dbReference type="Pfam" id="PF04290">
    <property type="entry name" value="DctQ"/>
    <property type="match status" value="1"/>
</dbReference>
<dbReference type="InterPro" id="IPR055348">
    <property type="entry name" value="DctQ"/>
</dbReference>
<gene>
    <name evidence="11" type="ORF">DW972_03930</name>
</gene>
<evidence type="ECO:0000256" key="5">
    <source>
        <dbReference type="ARBA" id="ARBA00022692"/>
    </source>
</evidence>
<comment type="caution">
    <text evidence="11">The sequence shown here is derived from an EMBL/GenBank/DDBJ whole genome shotgun (WGS) entry which is preliminary data.</text>
</comment>
<feature type="transmembrane region" description="Helical" evidence="9">
    <location>
        <begin position="85"/>
        <end position="107"/>
    </location>
</feature>
<dbReference type="AlphaFoldDB" id="A0A413PZV0"/>
<protein>
    <submittedName>
        <fullName evidence="11">TRAP transporter small permease</fullName>
    </submittedName>
</protein>
<dbReference type="RefSeq" id="WP_118329119.1">
    <property type="nucleotide sequence ID" value="NZ_QSEP01000013.1"/>
</dbReference>
<evidence type="ECO:0000256" key="6">
    <source>
        <dbReference type="ARBA" id="ARBA00022989"/>
    </source>
</evidence>
<evidence type="ECO:0000256" key="4">
    <source>
        <dbReference type="ARBA" id="ARBA00022519"/>
    </source>
</evidence>
<comment type="subcellular location">
    <subcellularLocation>
        <location evidence="1">Cell inner membrane</location>
        <topology evidence="1">Multi-pass membrane protein</topology>
    </subcellularLocation>
</comment>
<evidence type="ECO:0000256" key="3">
    <source>
        <dbReference type="ARBA" id="ARBA00022475"/>
    </source>
</evidence>
<dbReference type="InterPro" id="IPR007387">
    <property type="entry name" value="TRAP_DctQ"/>
</dbReference>
<evidence type="ECO:0000256" key="2">
    <source>
        <dbReference type="ARBA" id="ARBA00022448"/>
    </source>
</evidence>
<evidence type="ECO:0000256" key="1">
    <source>
        <dbReference type="ARBA" id="ARBA00004429"/>
    </source>
</evidence>
<proteinExistence type="inferred from homology"/>
<name>A0A413PZV0_9FIRM</name>
<feature type="domain" description="Tripartite ATP-independent periplasmic transporters DctQ component" evidence="10">
    <location>
        <begin position="23"/>
        <end position="130"/>
    </location>
</feature>
<reference evidence="11 12" key="1">
    <citation type="submission" date="2018-08" db="EMBL/GenBank/DDBJ databases">
        <title>A genome reference for cultivated species of the human gut microbiota.</title>
        <authorList>
            <person name="Zou Y."/>
            <person name="Xue W."/>
            <person name="Luo G."/>
        </authorList>
    </citation>
    <scope>NUCLEOTIDE SEQUENCE [LARGE SCALE GENOMIC DNA]</scope>
    <source>
        <strain evidence="11 12">AM48-23BH</strain>
    </source>
</reference>
<evidence type="ECO:0000256" key="9">
    <source>
        <dbReference type="SAM" id="Phobius"/>
    </source>
</evidence>
<organism evidence="11 12">
    <name type="scientific">Anaerobutyricum hallii</name>
    <dbReference type="NCBI Taxonomy" id="39488"/>
    <lineage>
        <taxon>Bacteria</taxon>
        <taxon>Bacillati</taxon>
        <taxon>Bacillota</taxon>
        <taxon>Clostridia</taxon>
        <taxon>Lachnospirales</taxon>
        <taxon>Lachnospiraceae</taxon>
        <taxon>Anaerobutyricum</taxon>
    </lineage>
</organism>
<feature type="transmembrane region" description="Helical" evidence="9">
    <location>
        <begin position="47"/>
        <end position="64"/>
    </location>
</feature>